<feature type="region of interest" description="Disordered" evidence="1">
    <location>
        <begin position="24"/>
        <end position="44"/>
    </location>
</feature>
<proteinExistence type="predicted"/>
<feature type="compositionally biased region" description="Polar residues" evidence="1">
    <location>
        <begin position="28"/>
        <end position="43"/>
    </location>
</feature>
<evidence type="ECO:0000259" key="2">
    <source>
        <dbReference type="Pfam" id="PF26353"/>
    </source>
</evidence>
<evidence type="ECO:0000313" key="4">
    <source>
        <dbReference type="Proteomes" id="UP000198935"/>
    </source>
</evidence>
<dbReference type="Proteomes" id="UP000198935">
    <property type="component" value="Unassembled WGS sequence"/>
</dbReference>
<organism evidence="3 4">
    <name type="scientific">Evansella caseinilytica</name>
    <dbReference type="NCBI Taxonomy" id="1503961"/>
    <lineage>
        <taxon>Bacteria</taxon>
        <taxon>Bacillati</taxon>
        <taxon>Bacillota</taxon>
        <taxon>Bacilli</taxon>
        <taxon>Bacillales</taxon>
        <taxon>Bacillaceae</taxon>
        <taxon>Evansella</taxon>
    </lineage>
</organism>
<dbReference type="AlphaFoldDB" id="A0A1H3NXK7"/>
<evidence type="ECO:0000256" key="1">
    <source>
        <dbReference type="SAM" id="MobiDB-lite"/>
    </source>
</evidence>
<gene>
    <name evidence="3" type="ORF">SAMN05421736_104243</name>
</gene>
<evidence type="ECO:0000313" key="3">
    <source>
        <dbReference type="EMBL" id="SDY93450.1"/>
    </source>
</evidence>
<accession>A0A1H3NXK7</accession>
<name>A0A1H3NXK7_9BACI</name>
<dbReference type="InterPro" id="IPR058780">
    <property type="entry name" value="YhfM-like_dom"/>
</dbReference>
<feature type="domain" description="YhfM-like" evidence="2">
    <location>
        <begin position="39"/>
        <end position="122"/>
    </location>
</feature>
<reference evidence="4" key="1">
    <citation type="submission" date="2016-10" db="EMBL/GenBank/DDBJ databases">
        <authorList>
            <person name="Varghese N."/>
            <person name="Submissions S."/>
        </authorList>
    </citation>
    <scope>NUCLEOTIDE SEQUENCE [LARGE SCALE GENOMIC DNA]</scope>
    <source>
        <strain evidence="4">SP</strain>
    </source>
</reference>
<dbReference type="PROSITE" id="PS51257">
    <property type="entry name" value="PROKAR_LIPOPROTEIN"/>
    <property type="match status" value="1"/>
</dbReference>
<dbReference type="STRING" id="1503961.SAMN05421736_104243"/>
<dbReference type="EMBL" id="FNPI01000004">
    <property type="protein sequence ID" value="SDY93450.1"/>
    <property type="molecule type" value="Genomic_DNA"/>
</dbReference>
<dbReference type="OrthoDB" id="2738838at2"/>
<dbReference type="Pfam" id="PF26353">
    <property type="entry name" value="YhfM"/>
    <property type="match status" value="1"/>
</dbReference>
<protein>
    <recommendedName>
        <fullName evidence="2">YhfM-like domain-containing protein</fullName>
    </recommendedName>
</protein>
<keyword evidence="4" id="KW-1185">Reference proteome</keyword>
<sequence length="124" mass="13945">MKKLHILLIAVGFILVGCLEEQGKEISEPQNESSPETVTSKMNSLELKEPEEIDIFTKAVSESNKESGIVNMTNPQYQFSIGEETYFLWITEESGTIMNTKDTHTIYSLSSNSVKEIYNFVSKG</sequence>